<evidence type="ECO:0000313" key="3">
    <source>
        <dbReference type="Proteomes" id="UP000275747"/>
    </source>
</evidence>
<sequence>MNTPQIFNFEQHEVRTVTIHAEPFFVGKDVAKVLGYQNGSRDINRHVDVEDRQNYQNGTFESPRGLTIINESGLYSLILGSKQPNAKKFKRWVTSEVLPAIRKHGGYLTPEKVEEALLNPDTIIQLATKLKEERTGRLIAEQKIAEYEPKISYLDSILSSTDSVTISQIAADYGMSPQQMNKLLHKLGIQKKVGNQWLLCKKHMRQGYTKSHTTEIPKSDGGTKVVMNTKWTQKGRLFIYESLKKEGYIPEIDLLEER</sequence>
<dbReference type="RefSeq" id="WP_038399023.1">
    <property type="nucleotide sequence ID" value="NZ_CAKMCQ010000007.1"/>
</dbReference>
<dbReference type="PANTHER" id="PTHR36180:SF2">
    <property type="entry name" value="BRO FAMILY PROTEIN"/>
    <property type="match status" value="1"/>
</dbReference>
<feature type="domain" description="Bro-N" evidence="1">
    <location>
        <begin position="1"/>
        <end position="105"/>
    </location>
</feature>
<dbReference type="Proteomes" id="UP000275747">
    <property type="component" value="Chromosome"/>
</dbReference>
<dbReference type="AlphaFoldDB" id="A0AAI8PZ55"/>
<protein>
    <submittedName>
        <fullName evidence="2">Phage antirepressor</fullName>
    </submittedName>
</protein>
<dbReference type="Pfam" id="PF02498">
    <property type="entry name" value="Bro-N"/>
    <property type="match status" value="1"/>
</dbReference>
<evidence type="ECO:0000313" key="2">
    <source>
        <dbReference type="EMBL" id="AYM73596.1"/>
    </source>
</evidence>
<dbReference type="PROSITE" id="PS51750">
    <property type="entry name" value="BRO_N"/>
    <property type="match status" value="1"/>
</dbReference>
<proteinExistence type="predicted"/>
<dbReference type="InterPro" id="IPR003497">
    <property type="entry name" value="BRO_N_domain"/>
</dbReference>
<reference evidence="2 3" key="1">
    <citation type="submission" date="2018-10" db="EMBL/GenBank/DDBJ databases">
        <title>Escaping from acidified nitrite in gastric host defense: Transcriptomic basis for resistance to free nitrous acid in Enterococcus faecalis.</title>
        <authorList>
            <person name="Yu Z."/>
            <person name="Shi D."/>
            <person name="Liu W."/>
            <person name="Meng F."/>
        </authorList>
    </citation>
    <scope>NUCLEOTIDE SEQUENCE [LARGE SCALE GENOMIC DNA]</scope>
    <source>
        <strain evidence="2 3">JE1</strain>
    </source>
</reference>
<dbReference type="SMART" id="SM01040">
    <property type="entry name" value="Bro-N"/>
    <property type="match status" value="1"/>
</dbReference>
<dbReference type="EMBL" id="CP033041">
    <property type="protein sequence ID" value="AYM73596.1"/>
    <property type="molecule type" value="Genomic_DNA"/>
</dbReference>
<name>A0AAI8PZ55_ENTFC</name>
<evidence type="ECO:0000259" key="1">
    <source>
        <dbReference type="PROSITE" id="PS51750"/>
    </source>
</evidence>
<dbReference type="GO" id="GO:0003677">
    <property type="term" value="F:DNA binding"/>
    <property type="evidence" value="ECO:0007669"/>
    <property type="project" value="InterPro"/>
</dbReference>
<gene>
    <name evidence="2" type="ORF">D9Z05_10205</name>
</gene>
<organism evidence="2 3">
    <name type="scientific">Enterococcus faecium</name>
    <name type="common">Streptococcus faecium</name>
    <dbReference type="NCBI Taxonomy" id="1352"/>
    <lineage>
        <taxon>Bacteria</taxon>
        <taxon>Bacillati</taxon>
        <taxon>Bacillota</taxon>
        <taxon>Bacilli</taxon>
        <taxon>Lactobacillales</taxon>
        <taxon>Enterococcaceae</taxon>
        <taxon>Enterococcus</taxon>
    </lineage>
</organism>
<dbReference type="Pfam" id="PF03374">
    <property type="entry name" value="ANT"/>
    <property type="match status" value="1"/>
</dbReference>
<dbReference type="PANTHER" id="PTHR36180">
    <property type="entry name" value="DNA-BINDING PROTEIN-RELATED-RELATED"/>
    <property type="match status" value="1"/>
</dbReference>
<dbReference type="InterPro" id="IPR005039">
    <property type="entry name" value="Ant_C"/>
</dbReference>
<accession>A0AAI8PZ55</accession>